<feature type="transmembrane region" description="Helical" evidence="7">
    <location>
        <begin position="177"/>
        <end position="197"/>
    </location>
</feature>
<keyword evidence="6 7" id="KW-0472">Membrane</keyword>
<dbReference type="PANTHER" id="PTHR43731:SF14">
    <property type="entry name" value="PRESENILIN-ASSOCIATED RHOMBOID-LIKE PROTEIN, MITOCHONDRIAL"/>
    <property type="match status" value="1"/>
</dbReference>
<evidence type="ECO:0000256" key="1">
    <source>
        <dbReference type="ARBA" id="ARBA00004141"/>
    </source>
</evidence>
<evidence type="ECO:0000256" key="6">
    <source>
        <dbReference type="ARBA" id="ARBA00023136"/>
    </source>
</evidence>
<gene>
    <name evidence="9" type="ORF">SAMN04488128_102300</name>
</gene>
<keyword evidence="10" id="KW-1185">Reference proteome</keyword>
<feature type="transmembrane region" description="Helical" evidence="7">
    <location>
        <begin position="70"/>
        <end position="89"/>
    </location>
</feature>
<dbReference type="InterPro" id="IPR050925">
    <property type="entry name" value="Rhomboid_protease_S54"/>
</dbReference>
<evidence type="ECO:0000256" key="7">
    <source>
        <dbReference type="SAM" id="Phobius"/>
    </source>
</evidence>
<keyword evidence="4" id="KW-0378">Hydrolase</keyword>
<protein>
    <submittedName>
        <fullName evidence="9">Rhomboid protease GluP</fullName>
    </submittedName>
</protein>
<sequence length="208" mass="23635">MYQRTRFRQMPVTLLMITANILVYMLTVMAGMDLWWGNGEQLLHRGANYWPLTIGHGEYWRLLTSMFLHAGWWHLLTNMLGLFIAGVFLEPVIRPFRFIIAYLVTGLVADYASVLFHRNMVGVGASGAIFGIYGVFFALLTTRLFPPMARHNFLGYISLFILLNLLVAGFSQDIDNAAHLTGFLSGMLTGYVFYFTLTPADGLRLPRR</sequence>
<keyword evidence="9" id="KW-0645">Protease</keyword>
<comment type="similarity">
    <text evidence="2">Belongs to the peptidase S54 family.</text>
</comment>
<dbReference type="GO" id="GO:0016020">
    <property type="term" value="C:membrane"/>
    <property type="evidence" value="ECO:0007669"/>
    <property type="project" value="UniProtKB-SubCell"/>
</dbReference>
<feature type="transmembrane region" description="Helical" evidence="7">
    <location>
        <begin position="12"/>
        <end position="36"/>
    </location>
</feature>
<dbReference type="Proteomes" id="UP000190367">
    <property type="component" value="Unassembled WGS sequence"/>
</dbReference>
<feature type="transmembrane region" description="Helical" evidence="7">
    <location>
        <begin position="153"/>
        <end position="171"/>
    </location>
</feature>
<feature type="transmembrane region" description="Helical" evidence="7">
    <location>
        <begin position="120"/>
        <end position="141"/>
    </location>
</feature>
<dbReference type="GO" id="GO:0006508">
    <property type="term" value="P:proteolysis"/>
    <property type="evidence" value="ECO:0007669"/>
    <property type="project" value="UniProtKB-KW"/>
</dbReference>
<dbReference type="STRING" id="634771.SAMN04488128_102300"/>
<keyword evidence="3 7" id="KW-0812">Transmembrane</keyword>
<dbReference type="Pfam" id="PF01694">
    <property type="entry name" value="Rhomboid"/>
    <property type="match status" value="1"/>
</dbReference>
<organism evidence="9 10">
    <name type="scientific">Chitinophaga eiseniae</name>
    <dbReference type="NCBI Taxonomy" id="634771"/>
    <lineage>
        <taxon>Bacteria</taxon>
        <taxon>Pseudomonadati</taxon>
        <taxon>Bacteroidota</taxon>
        <taxon>Chitinophagia</taxon>
        <taxon>Chitinophagales</taxon>
        <taxon>Chitinophagaceae</taxon>
        <taxon>Chitinophaga</taxon>
    </lineage>
</organism>
<evidence type="ECO:0000256" key="2">
    <source>
        <dbReference type="ARBA" id="ARBA00009045"/>
    </source>
</evidence>
<evidence type="ECO:0000256" key="4">
    <source>
        <dbReference type="ARBA" id="ARBA00022801"/>
    </source>
</evidence>
<evidence type="ECO:0000313" key="9">
    <source>
        <dbReference type="EMBL" id="SKA01467.1"/>
    </source>
</evidence>
<reference evidence="10" key="1">
    <citation type="submission" date="2017-02" db="EMBL/GenBank/DDBJ databases">
        <authorList>
            <person name="Varghese N."/>
            <person name="Submissions S."/>
        </authorList>
    </citation>
    <scope>NUCLEOTIDE SEQUENCE [LARGE SCALE GENOMIC DNA]</scope>
    <source>
        <strain evidence="10">DSM 22224</strain>
    </source>
</reference>
<dbReference type="PANTHER" id="PTHR43731">
    <property type="entry name" value="RHOMBOID PROTEASE"/>
    <property type="match status" value="1"/>
</dbReference>
<dbReference type="EMBL" id="FUWZ01000002">
    <property type="protein sequence ID" value="SKA01467.1"/>
    <property type="molecule type" value="Genomic_DNA"/>
</dbReference>
<evidence type="ECO:0000259" key="8">
    <source>
        <dbReference type="Pfam" id="PF01694"/>
    </source>
</evidence>
<dbReference type="SUPFAM" id="SSF144091">
    <property type="entry name" value="Rhomboid-like"/>
    <property type="match status" value="1"/>
</dbReference>
<dbReference type="AlphaFoldDB" id="A0A1T4QCX7"/>
<accession>A0A1T4QCX7</accession>
<dbReference type="RefSeq" id="WP_078668866.1">
    <property type="nucleotide sequence ID" value="NZ_FUWZ01000002.1"/>
</dbReference>
<evidence type="ECO:0000313" key="10">
    <source>
        <dbReference type="Proteomes" id="UP000190367"/>
    </source>
</evidence>
<name>A0A1T4QCX7_9BACT</name>
<evidence type="ECO:0000256" key="3">
    <source>
        <dbReference type="ARBA" id="ARBA00022692"/>
    </source>
</evidence>
<proteinExistence type="inferred from homology"/>
<dbReference type="Gene3D" id="1.20.1540.10">
    <property type="entry name" value="Rhomboid-like"/>
    <property type="match status" value="1"/>
</dbReference>
<dbReference type="GO" id="GO:0004252">
    <property type="term" value="F:serine-type endopeptidase activity"/>
    <property type="evidence" value="ECO:0007669"/>
    <property type="project" value="InterPro"/>
</dbReference>
<feature type="transmembrane region" description="Helical" evidence="7">
    <location>
        <begin position="96"/>
        <end position="114"/>
    </location>
</feature>
<comment type="subcellular location">
    <subcellularLocation>
        <location evidence="1">Membrane</location>
        <topology evidence="1">Multi-pass membrane protein</topology>
    </subcellularLocation>
</comment>
<keyword evidence="5 7" id="KW-1133">Transmembrane helix</keyword>
<dbReference type="InterPro" id="IPR022764">
    <property type="entry name" value="Peptidase_S54_rhomboid_dom"/>
</dbReference>
<evidence type="ECO:0000256" key="5">
    <source>
        <dbReference type="ARBA" id="ARBA00022989"/>
    </source>
</evidence>
<dbReference type="InterPro" id="IPR035952">
    <property type="entry name" value="Rhomboid-like_sf"/>
</dbReference>
<feature type="domain" description="Peptidase S54 rhomboid" evidence="8">
    <location>
        <begin position="57"/>
        <end position="193"/>
    </location>
</feature>
<dbReference type="OrthoDB" id="9778341at2"/>